<dbReference type="EMBL" id="JBBJCI010000285">
    <property type="protein sequence ID" value="KAK7236251.1"/>
    <property type="molecule type" value="Genomic_DNA"/>
</dbReference>
<evidence type="ECO:0000313" key="3">
    <source>
        <dbReference type="Proteomes" id="UP001363151"/>
    </source>
</evidence>
<feature type="transmembrane region" description="Helical" evidence="1">
    <location>
        <begin position="89"/>
        <end position="113"/>
    </location>
</feature>
<gene>
    <name evidence="2" type="ORF">SO694_00061112</name>
</gene>
<protein>
    <submittedName>
        <fullName evidence="2">Uncharacterized protein</fullName>
    </submittedName>
</protein>
<keyword evidence="1" id="KW-0812">Transmembrane</keyword>
<feature type="transmembrane region" description="Helical" evidence="1">
    <location>
        <begin position="165"/>
        <end position="185"/>
    </location>
</feature>
<dbReference type="Proteomes" id="UP001363151">
    <property type="component" value="Unassembled WGS sequence"/>
</dbReference>
<reference evidence="2 3" key="1">
    <citation type="submission" date="2024-03" db="EMBL/GenBank/DDBJ databases">
        <title>Aureococcus anophagefferens CCMP1851 and Kratosvirus quantuckense: Draft genome of a second virus-susceptible host strain in the model system.</title>
        <authorList>
            <person name="Chase E."/>
            <person name="Truchon A.R."/>
            <person name="Schepens W."/>
            <person name="Wilhelm S.W."/>
        </authorList>
    </citation>
    <scope>NUCLEOTIDE SEQUENCE [LARGE SCALE GENOMIC DNA]</scope>
    <source>
        <strain evidence="2 3">CCMP1851</strain>
    </source>
</reference>
<sequence>MAGLLTIGDGLSGNIAEYYKKVAGKLGMSPKIKVFDDVQAQGGCNDDNGKGYPYLMNRVFIQHSLNLFFVGASRRARAPSQRRLAGVEAWVAVACIAVESRCVLLACMPPFLFDVGYWVAMDIPDIGGPPGAVQTYIVSTAVICAVILATVALKDEYPNINDGEYFLGLALPVLFMLVAAARLVAGAAGIMPSVCDKVGSAAPLSTS</sequence>
<feature type="transmembrane region" description="Helical" evidence="1">
    <location>
        <begin position="133"/>
        <end position="153"/>
    </location>
</feature>
<name>A0ABR1FRC0_AURAN</name>
<evidence type="ECO:0000256" key="1">
    <source>
        <dbReference type="SAM" id="Phobius"/>
    </source>
</evidence>
<keyword evidence="1" id="KW-0472">Membrane</keyword>
<accession>A0ABR1FRC0</accession>
<keyword evidence="1" id="KW-1133">Transmembrane helix</keyword>
<keyword evidence="3" id="KW-1185">Reference proteome</keyword>
<evidence type="ECO:0000313" key="2">
    <source>
        <dbReference type="EMBL" id="KAK7236251.1"/>
    </source>
</evidence>
<proteinExistence type="predicted"/>
<organism evidence="2 3">
    <name type="scientific">Aureococcus anophagefferens</name>
    <name type="common">Harmful bloom alga</name>
    <dbReference type="NCBI Taxonomy" id="44056"/>
    <lineage>
        <taxon>Eukaryota</taxon>
        <taxon>Sar</taxon>
        <taxon>Stramenopiles</taxon>
        <taxon>Ochrophyta</taxon>
        <taxon>Pelagophyceae</taxon>
        <taxon>Pelagomonadales</taxon>
        <taxon>Pelagomonadaceae</taxon>
        <taxon>Aureococcus</taxon>
    </lineage>
</organism>
<comment type="caution">
    <text evidence="2">The sequence shown here is derived from an EMBL/GenBank/DDBJ whole genome shotgun (WGS) entry which is preliminary data.</text>
</comment>